<evidence type="ECO:0000313" key="3">
    <source>
        <dbReference type="Proteomes" id="UP000076244"/>
    </source>
</evidence>
<organism evidence="1 4">
    <name type="scientific">Pediococcus damnosus</name>
    <dbReference type="NCBI Taxonomy" id="51663"/>
    <lineage>
        <taxon>Bacteria</taxon>
        <taxon>Bacillati</taxon>
        <taxon>Bacillota</taxon>
        <taxon>Bacilli</taxon>
        <taxon>Lactobacillales</taxon>
        <taxon>Lactobacillaceae</taxon>
        <taxon>Pediococcus</taxon>
    </lineage>
</organism>
<dbReference type="Proteomes" id="UP000076244">
    <property type="component" value="Chromosome"/>
</dbReference>
<dbReference type="Proteomes" id="UP000076405">
    <property type="component" value="Chromosome"/>
</dbReference>
<keyword evidence="3" id="KW-1185">Reference proteome</keyword>
<evidence type="ECO:0000313" key="4">
    <source>
        <dbReference type="Proteomes" id="UP000076405"/>
    </source>
</evidence>
<proteinExistence type="predicted"/>
<evidence type="ECO:0000313" key="1">
    <source>
        <dbReference type="EMBL" id="AMV63367.1"/>
    </source>
</evidence>
<protein>
    <submittedName>
        <fullName evidence="1">Uncharacterized protein</fullName>
    </submittedName>
</protein>
<dbReference type="EMBL" id="CP012275">
    <property type="protein sequence ID" value="AMV63367.1"/>
    <property type="molecule type" value="Genomic_DNA"/>
</dbReference>
<dbReference type="AlphaFoldDB" id="A0AAC9FJG9"/>
<sequence length="37" mass="4338">MGFDHNDFLKIEMLNLASKSAFNRLESRKSNSNVFYL</sequence>
<reference evidence="3 4" key="1">
    <citation type="journal article" date="2016" name="PLoS ONE">
        <title>The Identification of Novel Diagnostic Marker Genes for the Detection of Beer Spoiling Pediococcus damnosus Strains Using the BlAst Diagnostic Gene findEr.</title>
        <authorList>
            <person name="Behr J."/>
            <person name="Geissler A.J."/>
            <person name="Schmid J."/>
            <person name="Zehe A."/>
            <person name="Vogel R.F."/>
        </authorList>
    </citation>
    <scope>NUCLEOTIDE SEQUENCE [LARGE SCALE GENOMIC DNA]</scope>
    <source>
        <strain evidence="1 4">TMW 2.1533</strain>
        <strain evidence="2 3">TMW 2.1535</strain>
    </source>
</reference>
<gene>
    <name evidence="1" type="ORF">ADU70_1901</name>
    <name evidence="2" type="ORF">ADU72_0784</name>
</gene>
<dbReference type="KEGG" id="pdm:ADU72_0784"/>
<accession>A0AAC9FJG9</accession>
<name>A0AAC9FJG9_9LACO</name>
<evidence type="ECO:0000313" key="2">
    <source>
        <dbReference type="EMBL" id="AMV66729.1"/>
    </source>
</evidence>
<dbReference type="EMBL" id="CP012288">
    <property type="protein sequence ID" value="AMV66729.1"/>
    <property type="molecule type" value="Genomic_DNA"/>
</dbReference>